<feature type="compositionally biased region" description="Basic and acidic residues" evidence="1">
    <location>
        <begin position="1"/>
        <end position="12"/>
    </location>
</feature>
<dbReference type="RefSeq" id="XP_035549236.1">
    <property type="nucleotide sequence ID" value="XM_035693343.1"/>
</dbReference>
<keyword evidence="2" id="KW-0472">Membrane</keyword>
<evidence type="ECO:0000256" key="2">
    <source>
        <dbReference type="SAM" id="Phobius"/>
    </source>
</evidence>
<dbReference type="GeneID" id="118349285"/>
<feature type="region of interest" description="Disordered" evidence="1">
    <location>
        <begin position="1"/>
        <end position="26"/>
    </location>
</feature>
<dbReference type="InterPro" id="IPR004158">
    <property type="entry name" value="DUF247_pln"/>
</dbReference>
<evidence type="ECO:0000256" key="1">
    <source>
        <dbReference type="SAM" id="MobiDB-lite"/>
    </source>
</evidence>
<sequence length="531" mass="60435">MEKSTSDQEIQQKVETPSATNGNQNHAEIQQWDQEAANTLSSGNGNQHRDHQLVNSIKEMAASLEPPLSSKECCIYRIPTFLRKLNEEAYTPQVISIGPFHHGSKRLEPMEKLKLKYFQRFLQRIDFNVEILVNAIKLNEESVRSCYAETIKFSSDNFVKLILVDGIFIIEFLYGFWFQGLNSVIRENHVLLNPISWGVIMLDLELLENQLPLFVLGILFNLAFAPDDEHPSFTSLAIRVFEDIKGQKFPENLGEQPIRHLLDLTKAFLLPSSRSKLLPSHESNDDLARSADHLYSASQLYKAGVKFMVRSCKCLLDLTKHSADLARAFLRLSSRKLVLPHESKDLLSADHLYTASQLYEAGVKFKVSSSKCLLDLKFTNGTLEIPCLELNNQTETSYRNVIAFEQCHHPYDSHFTDYIVLLNFLIKTPKDVDLLVRKGIIINWLANSYAVASFFNNLGTNIVYQSTESAYGGLFRDLNAFYNNSKHTWKATLKRDYFGTPWKIASTIDAVTLLLLTLIQAICSIIQVVKM</sequence>
<keyword evidence="3" id="KW-1185">Reference proteome</keyword>
<evidence type="ECO:0000313" key="4">
    <source>
        <dbReference type="RefSeq" id="XP_035549236.1"/>
    </source>
</evidence>
<protein>
    <submittedName>
        <fullName evidence="4">UPF0481 protein At3g47200-like</fullName>
    </submittedName>
</protein>
<dbReference type="PANTHER" id="PTHR31170">
    <property type="entry name" value="BNAC04G53230D PROTEIN"/>
    <property type="match status" value="1"/>
</dbReference>
<keyword evidence="2" id="KW-1133">Transmembrane helix</keyword>
<dbReference type="Proteomes" id="UP000235220">
    <property type="component" value="Chromosome 8"/>
</dbReference>
<dbReference type="Pfam" id="PF03140">
    <property type="entry name" value="DUF247"/>
    <property type="match status" value="1"/>
</dbReference>
<dbReference type="KEGG" id="jre:118349285"/>
<feature type="compositionally biased region" description="Polar residues" evidence="1">
    <location>
        <begin position="13"/>
        <end position="26"/>
    </location>
</feature>
<dbReference type="OrthoDB" id="1589813at2759"/>
<keyword evidence="2" id="KW-0812">Transmembrane</keyword>
<proteinExistence type="predicted"/>
<dbReference type="PANTHER" id="PTHR31170:SF23">
    <property type="match status" value="1"/>
</dbReference>
<gene>
    <name evidence="4" type="primary">LOC118349285</name>
</gene>
<name>A0A6P9EP80_JUGRE</name>
<evidence type="ECO:0000313" key="3">
    <source>
        <dbReference type="Proteomes" id="UP000235220"/>
    </source>
</evidence>
<organism evidence="3 4">
    <name type="scientific">Juglans regia</name>
    <name type="common">English walnut</name>
    <dbReference type="NCBI Taxonomy" id="51240"/>
    <lineage>
        <taxon>Eukaryota</taxon>
        <taxon>Viridiplantae</taxon>
        <taxon>Streptophyta</taxon>
        <taxon>Embryophyta</taxon>
        <taxon>Tracheophyta</taxon>
        <taxon>Spermatophyta</taxon>
        <taxon>Magnoliopsida</taxon>
        <taxon>eudicotyledons</taxon>
        <taxon>Gunneridae</taxon>
        <taxon>Pentapetalae</taxon>
        <taxon>rosids</taxon>
        <taxon>fabids</taxon>
        <taxon>Fagales</taxon>
        <taxon>Juglandaceae</taxon>
        <taxon>Juglans</taxon>
    </lineage>
</organism>
<feature type="transmembrane region" description="Helical" evidence="2">
    <location>
        <begin position="510"/>
        <end position="529"/>
    </location>
</feature>
<dbReference type="InParanoid" id="A0A6P9EP80"/>
<reference evidence="4" key="1">
    <citation type="submission" date="2025-08" db="UniProtKB">
        <authorList>
            <consortium name="RefSeq"/>
        </authorList>
    </citation>
    <scope>IDENTIFICATION</scope>
    <source>
        <tissue evidence="4">Leaves</tissue>
    </source>
</reference>
<dbReference type="AlphaFoldDB" id="A0A6P9EP80"/>
<accession>A0A6P9EP80</accession>